<evidence type="ECO:0000313" key="5">
    <source>
        <dbReference type="EMBL" id="SUP99296.1"/>
    </source>
</evidence>
<dbReference type="RefSeq" id="WP_004721215.1">
    <property type="nucleotide sequence ID" value="NZ_CCYO01000033.1"/>
</dbReference>
<dbReference type="GO" id="GO:0090729">
    <property type="term" value="F:toxin activity"/>
    <property type="evidence" value="ECO:0007669"/>
    <property type="project" value="UniProtKB-KW"/>
</dbReference>
<dbReference type="SMART" id="SM00912">
    <property type="entry name" value="Haemagg_act"/>
    <property type="match status" value="1"/>
</dbReference>
<keyword evidence="6" id="KW-1185">Reference proteome</keyword>
<dbReference type="Pfam" id="PF05860">
    <property type="entry name" value="TPS"/>
    <property type="match status" value="1"/>
</dbReference>
<organism evidence="4">
    <name type="scientific">Yersinia ruckeri</name>
    <dbReference type="NCBI Taxonomy" id="29486"/>
    <lineage>
        <taxon>Bacteria</taxon>
        <taxon>Pseudomonadati</taxon>
        <taxon>Pseudomonadota</taxon>
        <taxon>Gammaproteobacteria</taxon>
        <taxon>Enterobacterales</taxon>
        <taxon>Yersiniaceae</taxon>
        <taxon>Yersinia</taxon>
    </lineage>
</organism>
<dbReference type="Proteomes" id="UP000255169">
    <property type="component" value="Unassembled WGS sequence"/>
</dbReference>
<keyword evidence="1" id="KW-0800">Toxin</keyword>
<gene>
    <name evidence="5" type="primary">shlA_1</name>
    <name evidence="4" type="ORF">CSF007_8055</name>
    <name evidence="5" type="ORF">NCTC10476_00524</name>
</gene>
<dbReference type="InterPro" id="IPR025157">
    <property type="entry name" value="Hemagglutinin_rpt"/>
</dbReference>
<dbReference type="EMBL" id="UHJG01000001">
    <property type="protein sequence ID" value="SUP99296.1"/>
    <property type="molecule type" value="Genomic_DNA"/>
</dbReference>
<evidence type="ECO:0000256" key="2">
    <source>
        <dbReference type="SAM" id="MobiDB-lite"/>
    </source>
</evidence>
<dbReference type="InterPro" id="IPR012334">
    <property type="entry name" value="Pectin_lyas_fold"/>
</dbReference>
<dbReference type="NCBIfam" id="TIGR01901">
    <property type="entry name" value="adhes_NPXG"/>
    <property type="match status" value="1"/>
</dbReference>
<evidence type="ECO:0000313" key="6">
    <source>
        <dbReference type="Proteomes" id="UP000255169"/>
    </source>
</evidence>
<dbReference type="Pfam" id="PF13332">
    <property type="entry name" value="Fil_haemagg_2"/>
    <property type="match status" value="4"/>
</dbReference>
<dbReference type="SUPFAM" id="SSF51126">
    <property type="entry name" value="Pectin lyase-like"/>
    <property type="match status" value="1"/>
</dbReference>
<evidence type="ECO:0000256" key="1">
    <source>
        <dbReference type="ARBA" id="ARBA00022656"/>
    </source>
</evidence>
<dbReference type="GeneID" id="66879313"/>
<feature type="region of interest" description="Disordered" evidence="2">
    <location>
        <begin position="794"/>
        <end position="813"/>
    </location>
</feature>
<evidence type="ECO:0000259" key="3">
    <source>
        <dbReference type="SMART" id="SM00912"/>
    </source>
</evidence>
<sequence length="1464" mass="157845">MKERKFKLSASGKLALIITMTLSPLSLSYGSHIVPVENTANSPTLSKHVNNSTVVNIVAPSASGLSHNQYKEFNVNQQGITFNNLTYEAELNSNPNLINGRPATLILNEVVGVNISELQGRQQLAGSPADYILANRNGINCDGCSFDPQFNQVSLAVGETIVNQGKFEKINTVDGKGSLNINASGAYWGLGKNVNLIAPNINSDRDISIDGNLNIVLGHNHVNSDGNVIYSVEPKNNPYIRDAILAGSMNANRIRVFDNHHDRKIKLKGDNIISSNDIDIDVNSKLMVHSDSLHAGSTLKIKANNINVANNVESPFRNNQVELTDISAGENIVFSANGNINLTSVNIKAKKDVSLNGGEINITAGIKSSSTDDYDREYTIGFTNIYSTSSTSIDKVVKNSINTDGNVRISATDGDVTAGALLVNAGNELNVLASGSINTHGISGLNVNRKHIRKVDSLFYAEKDKNNKLIKRQFLEKNHFFANKNMNLNARDNINLTALTTHAGGDLFIHSDGTVNINVQKTKNTEIDNYDKDKFFEIGGEDKDNHSDSYEISHRTELTGRDIHITSGNNMQIFGAKIDARRNSNIEAGKALFFGGAINERREKGKKVTTGIFDIPFSSNQKDNSYEAFVDSQITTGGDLVARGDTVQIEGSIFDINNHLSIHSDNDITVIAAREQQKKDEQSTQLSMGFYSEESDKNQYNAGFMIKYINESEKSTHNNSKTSTLKAGDIDISAGGDLLYYGTAIETTAGNLTINADKNVGFFAARNNMTSDKNTKITSGGFYYTGGIDRAGSGISVSHQDHEENSSSDSGIVSRTDIKGSLLINAKGDITHQGAQHKVTEEYHAQGGTINNLASNNIYIDRSNHEKWNGGLGFNIDYSGITRPIRKSLEKKLETEGLVIPNAKPPTAGMDITLNKKDTDKSDKKIVAYVTTIHAGKGIVEHATGTMIDEGTQYNSAGAIKITANDYFNNTAEITSLGHQHDIHGQGKLRVATSSGKDIKISLKGQGGVNISDYYTQDALPGIIQAKDGVSIDIINDGYFQATQIEGGNNDVIVNAGNQLNLDQSQYSEINGLSNAFGKGGLKLDSKAGANGGLIEGGGGMHRQNKNANNAMKTRITTEGKVKLASGNGDLTLKGVEIGSADAAVADVELISGGKVKLLASVSDSATQASKQGGSVLLGMTKSSSGDKNTTSGAIGVTAEENIINESTLFSQGSYINSRDNIIISAGSYDEKSIYTQGLEAIAPYISMTAENGGIFMESARSSSPKDNKNLYIGISANGEKTSGSNSNSINGYDVTGGSFNLISANENQTIIKHENTKLTANIFKLSSAGDTKMKGAKVIADIVRADIGGNLKIQSVEEHEKINKSDIRFNLGYMGNVDSDKDAKFEFGGAFDRSTTEQQGIKEKSGFSGKYKNVINYDGHRTLFDAEVINSRNPVEWNTFSHRPSRDELYTNWLLLVDKITNY</sequence>
<dbReference type="InterPro" id="IPR008638">
    <property type="entry name" value="FhaB/CdiA-like_TPS"/>
</dbReference>
<proteinExistence type="predicted"/>
<dbReference type="EMBL" id="LN681231">
    <property type="protein sequence ID" value="CEK27365.1"/>
    <property type="molecule type" value="Genomic_DNA"/>
</dbReference>
<dbReference type="GO" id="GO:0003824">
    <property type="term" value="F:catalytic activity"/>
    <property type="evidence" value="ECO:0007669"/>
    <property type="project" value="UniProtKB-ARBA"/>
</dbReference>
<feature type="domain" description="Filamentous haemagglutinin FhaB/tRNA nuclease CdiA-like TPS" evidence="3">
    <location>
        <begin position="49"/>
        <end position="165"/>
    </location>
</feature>
<protein>
    <submittedName>
        <fullName evidence="4">Filamentous hemagglutinin</fullName>
    </submittedName>
    <submittedName>
        <fullName evidence="5">Putative hemolysin</fullName>
    </submittedName>
</protein>
<name>A0A0A8VCS6_YERRU</name>
<reference evidence="4" key="1">
    <citation type="journal article" date="2015" name="Genome Announc.">
        <title>Complete Genome Sequence of Yersinia ruckeri Strain CSF007-82, Etiologic Agent of Red Mouth Disease in Salmonid Fish.</title>
        <authorList>
            <person name="Nelson M.C."/>
            <person name="LaPatra S.E."/>
            <person name="Welch T.J."/>
            <person name="Graf J."/>
        </authorList>
    </citation>
    <scope>NUCLEOTIDE SEQUENCE</scope>
    <source>
        <strain evidence="4">CSF007-82</strain>
    </source>
</reference>
<accession>A0A0A8VCS6</accession>
<reference evidence="5 6" key="2">
    <citation type="submission" date="2018-06" db="EMBL/GenBank/DDBJ databases">
        <authorList>
            <consortium name="Pathogen Informatics"/>
            <person name="Doyle S."/>
        </authorList>
    </citation>
    <scope>NUCLEOTIDE SEQUENCE [LARGE SCALE GENOMIC DNA]</scope>
    <source>
        <strain evidence="5 6">NCTC10476</strain>
    </source>
</reference>
<dbReference type="InterPro" id="IPR011050">
    <property type="entry name" value="Pectin_lyase_fold/virulence"/>
</dbReference>
<dbReference type="Gene3D" id="2.160.20.10">
    <property type="entry name" value="Single-stranded right-handed beta-helix, Pectin lyase-like"/>
    <property type="match status" value="1"/>
</dbReference>
<dbReference type="STRING" id="29486.UGYR_00920"/>
<evidence type="ECO:0000313" key="4">
    <source>
        <dbReference type="EMBL" id="CEK27365.1"/>
    </source>
</evidence>